<evidence type="ECO:0000313" key="3">
    <source>
        <dbReference type="Proteomes" id="UP000253551"/>
    </source>
</evidence>
<keyword evidence="3" id="KW-1185">Reference proteome</keyword>
<accession>A0A367ILM4</accession>
<feature type="non-terminal residue" evidence="2">
    <location>
        <position position="1"/>
    </location>
</feature>
<dbReference type="OrthoDB" id="296793at2759"/>
<dbReference type="AlphaFoldDB" id="A0A367ILM4"/>
<dbReference type="GO" id="GO:0016020">
    <property type="term" value="C:membrane"/>
    <property type="evidence" value="ECO:0007669"/>
    <property type="project" value="InterPro"/>
</dbReference>
<protein>
    <submittedName>
        <fullName evidence="2">Golgi transport complex subunit 3</fullName>
    </submittedName>
</protein>
<gene>
    <name evidence="2" type="primary">COG3</name>
    <name evidence="2" type="ORF">CU098_002299</name>
</gene>
<dbReference type="GO" id="GO:0017119">
    <property type="term" value="C:Golgi transport complex"/>
    <property type="evidence" value="ECO:0007669"/>
    <property type="project" value="TreeGrafter"/>
</dbReference>
<sequence>DGSMTIGKQTTICYVKFKGIAPTIKPLVNQIEKRCEHTEYQSLYDDVLYTWFQTRHYLLSPIITQKLQQFEASDLLTLAKGVCAYMMNVCKDEFDLYHSLFQSPQEERLYQYLELLTQQFYNHLWSRINRENDMNTLNELCNLFSMYVMQDNNEYQEERKQLKFGKLIQTLLKDTQGRLFSRS</sequence>
<dbReference type="GO" id="GO:0005801">
    <property type="term" value="C:cis-Golgi network"/>
    <property type="evidence" value="ECO:0007669"/>
    <property type="project" value="InterPro"/>
</dbReference>
<evidence type="ECO:0000259" key="1">
    <source>
        <dbReference type="Pfam" id="PF20671"/>
    </source>
</evidence>
<comment type="caution">
    <text evidence="2">The sequence shown here is derived from an EMBL/GenBank/DDBJ whole genome shotgun (WGS) entry which is preliminary data.</text>
</comment>
<dbReference type="PANTHER" id="PTHR13302:SF8">
    <property type="entry name" value="CONSERVED OLIGOMERIC GOLGI COMPLEX SUBUNIT 3"/>
    <property type="match status" value="1"/>
</dbReference>
<dbReference type="InterPro" id="IPR048685">
    <property type="entry name" value="COG3_C"/>
</dbReference>
<dbReference type="Proteomes" id="UP000253551">
    <property type="component" value="Unassembled WGS sequence"/>
</dbReference>
<feature type="domain" description="Conserved oligomeric Golgi complex subunit 3 C-terminal" evidence="1">
    <location>
        <begin position="12"/>
        <end position="182"/>
    </location>
</feature>
<dbReference type="Pfam" id="PF20671">
    <property type="entry name" value="COG3_C"/>
    <property type="match status" value="1"/>
</dbReference>
<dbReference type="PANTHER" id="PTHR13302">
    <property type="entry name" value="CONSERVED OLIGOMERIC GOLGI COMPLEX COMPONENT 3"/>
    <property type="match status" value="1"/>
</dbReference>
<dbReference type="InterPro" id="IPR007265">
    <property type="entry name" value="COG_su3"/>
</dbReference>
<dbReference type="GO" id="GO:0007030">
    <property type="term" value="P:Golgi organization"/>
    <property type="evidence" value="ECO:0007669"/>
    <property type="project" value="TreeGrafter"/>
</dbReference>
<dbReference type="EMBL" id="PJQM01007165">
    <property type="protein sequence ID" value="RCH78536.1"/>
    <property type="molecule type" value="Genomic_DNA"/>
</dbReference>
<dbReference type="GO" id="GO:0006886">
    <property type="term" value="P:intracellular protein transport"/>
    <property type="evidence" value="ECO:0007669"/>
    <property type="project" value="InterPro"/>
</dbReference>
<organism evidence="2 3">
    <name type="scientific">Rhizopus stolonifer</name>
    <name type="common">Rhizopus nigricans</name>
    <dbReference type="NCBI Taxonomy" id="4846"/>
    <lineage>
        <taxon>Eukaryota</taxon>
        <taxon>Fungi</taxon>
        <taxon>Fungi incertae sedis</taxon>
        <taxon>Mucoromycota</taxon>
        <taxon>Mucoromycotina</taxon>
        <taxon>Mucoromycetes</taxon>
        <taxon>Mucorales</taxon>
        <taxon>Mucorineae</taxon>
        <taxon>Rhizopodaceae</taxon>
        <taxon>Rhizopus</taxon>
    </lineage>
</organism>
<name>A0A367ILM4_RHIST</name>
<evidence type="ECO:0000313" key="2">
    <source>
        <dbReference type="EMBL" id="RCH78536.1"/>
    </source>
</evidence>
<dbReference type="STRING" id="4846.A0A367ILM4"/>
<proteinExistence type="predicted"/>
<dbReference type="GO" id="GO:0006891">
    <property type="term" value="P:intra-Golgi vesicle-mediated transport"/>
    <property type="evidence" value="ECO:0007669"/>
    <property type="project" value="TreeGrafter"/>
</dbReference>
<reference evidence="2 3" key="1">
    <citation type="journal article" date="2018" name="G3 (Bethesda)">
        <title>Phylogenetic and Phylogenomic Definition of Rhizopus Species.</title>
        <authorList>
            <person name="Gryganskyi A.P."/>
            <person name="Golan J."/>
            <person name="Dolatabadi S."/>
            <person name="Mondo S."/>
            <person name="Robb S."/>
            <person name="Idnurm A."/>
            <person name="Muszewska A."/>
            <person name="Steczkiewicz K."/>
            <person name="Masonjones S."/>
            <person name="Liao H.L."/>
            <person name="Gajdeczka M.T."/>
            <person name="Anike F."/>
            <person name="Vuek A."/>
            <person name="Anishchenko I.M."/>
            <person name="Voigt K."/>
            <person name="de Hoog G.S."/>
            <person name="Smith M.E."/>
            <person name="Heitman J."/>
            <person name="Vilgalys R."/>
            <person name="Stajich J.E."/>
        </authorList>
    </citation>
    <scope>NUCLEOTIDE SEQUENCE [LARGE SCALE GENOMIC DNA]</scope>
    <source>
        <strain evidence="2 3">LSU 92-RS-03</strain>
    </source>
</reference>